<dbReference type="Gene3D" id="1.25.40.20">
    <property type="entry name" value="Ankyrin repeat-containing domain"/>
    <property type="match status" value="1"/>
</dbReference>
<comment type="caution">
    <text evidence="2">The sequence shown here is derived from an EMBL/GenBank/DDBJ whole genome shotgun (WGS) entry which is preliminary data.</text>
</comment>
<dbReference type="GO" id="GO:0071944">
    <property type="term" value="C:cell periphery"/>
    <property type="evidence" value="ECO:0007669"/>
    <property type="project" value="TreeGrafter"/>
</dbReference>
<dbReference type="PANTHER" id="PTHR12393">
    <property type="entry name" value="SPHINGOMYELIN PHOSPHODIESTERASE RELATED"/>
    <property type="match status" value="1"/>
</dbReference>
<protein>
    <submittedName>
        <fullName evidence="2">Uncharacterized protein</fullName>
    </submittedName>
</protein>
<dbReference type="Proteomes" id="UP000650467">
    <property type="component" value="Unassembled WGS sequence"/>
</dbReference>
<feature type="compositionally biased region" description="Low complexity" evidence="1">
    <location>
        <begin position="382"/>
        <end position="392"/>
    </location>
</feature>
<reference evidence="2" key="1">
    <citation type="journal article" date="2020" name="bioRxiv">
        <title>Comparative genomics of Chlamydomonas.</title>
        <authorList>
            <person name="Craig R.J."/>
            <person name="Hasan A.R."/>
            <person name="Ness R.W."/>
            <person name="Keightley P.D."/>
        </authorList>
    </citation>
    <scope>NUCLEOTIDE SEQUENCE</scope>
    <source>
        <strain evidence="2">SAG 7.73</strain>
    </source>
</reference>
<dbReference type="InterPro" id="IPR036770">
    <property type="entry name" value="Ankyrin_rpt-contain_sf"/>
</dbReference>
<dbReference type="PANTHER" id="PTHR12393:SF6">
    <property type="entry name" value="SPHINGOMYELIN PHOSPHODIESTERASE 2"/>
    <property type="match status" value="1"/>
</dbReference>
<accession>A0A835W3K4</accession>
<proteinExistence type="predicted"/>
<feature type="compositionally biased region" description="Low complexity" evidence="1">
    <location>
        <begin position="23"/>
        <end position="36"/>
    </location>
</feature>
<dbReference type="GO" id="GO:0005783">
    <property type="term" value="C:endoplasmic reticulum"/>
    <property type="evidence" value="ECO:0007669"/>
    <property type="project" value="TreeGrafter"/>
</dbReference>
<feature type="region of interest" description="Disordered" evidence="1">
    <location>
        <begin position="759"/>
        <end position="788"/>
    </location>
</feature>
<evidence type="ECO:0000313" key="2">
    <source>
        <dbReference type="EMBL" id="KAG2439302.1"/>
    </source>
</evidence>
<feature type="compositionally biased region" description="Gly residues" evidence="1">
    <location>
        <begin position="410"/>
        <end position="420"/>
    </location>
</feature>
<feature type="compositionally biased region" description="Basic and acidic residues" evidence="1">
    <location>
        <begin position="574"/>
        <end position="584"/>
    </location>
</feature>
<feature type="compositionally biased region" description="Low complexity" evidence="1">
    <location>
        <begin position="399"/>
        <end position="409"/>
    </location>
</feature>
<dbReference type="GO" id="GO:0046513">
    <property type="term" value="P:ceramide biosynthetic process"/>
    <property type="evidence" value="ECO:0007669"/>
    <property type="project" value="TreeGrafter"/>
</dbReference>
<feature type="region of interest" description="Disordered" evidence="1">
    <location>
        <begin position="1"/>
        <end position="36"/>
    </location>
</feature>
<feature type="compositionally biased region" description="Acidic residues" evidence="1">
    <location>
        <begin position="425"/>
        <end position="442"/>
    </location>
</feature>
<keyword evidence="3" id="KW-1185">Reference proteome</keyword>
<dbReference type="GO" id="GO:0004620">
    <property type="term" value="F:phospholipase activity"/>
    <property type="evidence" value="ECO:0007669"/>
    <property type="project" value="TreeGrafter"/>
</dbReference>
<dbReference type="GO" id="GO:0030149">
    <property type="term" value="P:sphingolipid catabolic process"/>
    <property type="evidence" value="ECO:0007669"/>
    <property type="project" value="TreeGrafter"/>
</dbReference>
<evidence type="ECO:0000313" key="3">
    <source>
        <dbReference type="Proteomes" id="UP000650467"/>
    </source>
</evidence>
<dbReference type="GO" id="GO:0016020">
    <property type="term" value="C:membrane"/>
    <property type="evidence" value="ECO:0007669"/>
    <property type="project" value="TreeGrafter"/>
</dbReference>
<dbReference type="AlphaFoldDB" id="A0A835W3K4"/>
<dbReference type="OrthoDB" id="546447at2759"/>
<organism evidence="2 3">
    <name type="scientific">Chlamydomonas incerta</name>
    <dbReference type="NCBI Taxonomy" id="51695"/>
    <lineage>
        <taxon>Eukaryota</taxon>
        <taxon>Viridiplantae</taxon>
        <taxon>Chlorophyta</taxon>
        <taxon>core chlorophytes</taxon>
        <taxon>Chlorophyceae</taxon>
        <taxon>CS clade</taxon>
        <taxon>Chlamydomonadales</taxon>
        <taxon>Chlamydomonadaceae</taxon>
        <taxon>Chlamydomonas</taxon>
    </lineage>
</organism>
<name>A0A835W3K4_CHLIN</name>
<feature type="region of interest" description="Disordered" evidence="1">
    <location>
        <begin position="574"/>
        <end position="596"/>
    </location>
</feature>
<evidence type="ECO:0000256" key="1">
    <source>
        <dbReference type="SAM" id="MobiDB-lite"/>
    </source>
</evidence>
<sequence length="788" mass="82204">MKTHQRRLSGEQGNGDGDLTPEQAAGPQGQAEAHAAAASAGTAAAAAGDGVDSATCIWLPELICRVADFMPCNDVACCLRLVNRAAAAALKGARYTTIRLSERVPHAAFARRWGAPDAARCLTSSQRRQLLALTAAAGEVGNLKLLLNCRWAGALTPALFCAAAAGGHLDACELLRRRGVAWGPWTIAAAAGADRREVVEWLVANGVPQGWDWRAAQAAAKAGHVGLTAGLLPHVRESMRYYKGSFLAAAVEGCPLPALRHFMLQVLEGTPPPAVAAAAAAEAAVAETAETAETTRPDAETDADAAYAQGTREEWLAWGPELRGWDRHVMLAAAAGSGTCDWRHKVAFLERFAGFLPAAPAPAPAAGATTAQQADQGEHGRAGPTGRTAAAGAKRRRQSAGVESDSGSESGSGSGSGSGGRTTSSDDDDGEGGESLEDDEPGADLFRDEAAPLSPAQSPECDVASMNAVRRRGDWRQRLDWLGGRGYRLCPTAACAAAEAGNAEALAYLLGRMDVPPGLVERVIGSSAVRGDLPVLRLLRPYMRDTAAEDAAELAAAHGHAAVVAWLVENEADTRGRPHQHDGDGGSDGDAAAEAEAPQGPGRLMTAALFRAAAKSGSIALLQWLRDRGCAWDSRAWVTAAADSSQEVVEWLAAAGCPMPADGEPYLLPAREGDLGMLRCLRRLGCPLGPPGGGLLTRVLSTHLAPADGGGMRGLRCLVEELGCSVGWEAALRATEQWRGRDQDEVAAWLRQLREEREGRAEALEEEDGGQCGAGACAARRAQRRGSR</sequence>
<feature type="compositionally biased region" description="Low complexity" evidence="1">
    <location>
        <begin position="361"/>
        <end position="374"/>
    </location>
</feature>
<feature type="region of interest" description="Disordered" evidence="1">
    <location>
        <begin position="361"/>
        <end position="446"/>
    </location>
</feature>
<dbReference type="EMBL" id="JAEHOC010000008">
    <property type="protein sequence ID" value="KAG2439302.1"/>
    <property type="molecule type" value="Genomic_DNA"/>
</dbReference>
<gene>
    <name evidence="2" type="ORF">HXX76_004661</name>
</gene>